<feature type="domain" description="Laminin G" evidence="3">
    <location>
        <begin position="170"/>
        <end position="338"/>
    </location>
</feature>
<dbReference type="PROSITE" id="PS00022">
    <property type="entry name" value="EGF_1"/>
    <property type="match status" value="2"/>
</dbReference>
<keyword evidence="5" id="KW-1185">Reference proteome</keyword>
<feature type="domain" description="EGF-like" evidence="4">
    <location>
        <begin position="84"/>
        <end position="121"/>
    </location>
</feature>
<dbReference type="Pfam" id="PF00054">
    <property type="entry name" value="Laminin_G_1"/>
    <property type="match status" value="1"/>
</dbReference>
<dbReference type="PROSITE" id="PS01186">
    <property type="entry name" value="EGF_2"/>
    <property type="match status" value="1"/>
</dbReference>
<dbReference type="Proteomes" id="UP000887566">
    <property type="component" value="Unplaced"/>
</dbReference>
<dbReference type="SUPFAM" id="SSF57196">
    <property type="entry name" value="EGF/Laminin"/>
    <property type="match status" value="1"/>
</dbReference>
<dbReference type="Gene3D" id="2.60.120.200">
    <property type="match status" value="2"/>
</dbReference>
<proteinExistence type="predicted"/>
<dbReference type="SMART" id="SM00179">
    <property type="entry name" value="EGF_CA"/>
    <property type="match status" value="2"/>
</dbReference>
<dbReference type="PROSITE" id="PS50025">
    <property type="entry name" value="LAM_G_DOMAIN"/>
    <property type="match status" value="2"/>
</dbReference>
<reference evidence="6" key="1">
    <citation type="submission" date="2022-11" db="UniProtKB">
        <authorList>
            <consortium name="WormBaseParasite"/>
        </authorList>
    </citation>
    <scope>IDENTIFICATION</scope>
</reference>
<dbReference type="SMART" id="SM00282">
    <property type="entry name" value="LamG"/>
    <property type="match status" value="1"/>
</dbReference>
<dbReference type="PANTHER" id="PTHR15036:SF85">
    <property type="entry name" value="SP2353, ISOFORM A"/>
    <property type="match status" value="1"/>
</dbReference>
<dbReference type="InterPro" id="IPR001791">
    <property type="entry name" value="Laminin_G"/>
</dbReference>
<dbReference type="SMART" id="SM00181">
    <property type="entry name" value="EGF"/>
    <property type="match status" value="2"/>
</dbReference>
<comment type="caution">
    <text evidence="2">Lacks conserved residue(s) required for the propagation of feature annotation.</text>
</comment>
<dbReference type="Gene3D" id="2.10.25.10">
    <property type="entry name" value="Laminin"/>
    <property type="match status" value="2"/>
</dbReference>
<feature type="domain" description="Laminin G" evidence="3">
    <location>
        <begin position="1"/>
        <end position="83"/>
    </location>
</feature>
<evidence type="ECO:0000259" key="3">
    <source>
        <dbReference type="PROSITE" id="PS50025"/>
    </source>
</evidence>
<feature type="disulfide bond" evidence="2">
    <location>
        <begin position="149"/>
        <end position="158"/>
    </location>
</feature>
<dbReference type="CDD" id="cd00054">
    <property type="entry name" value="EGF_CA"/>
    <property type="match status" value="2"/>
</dbReference>
<dbReference type="InterPro" id="IPR000742">
    <property type="entry name" value="EGF"/>
</dbReference>
<feature type="domain" description="EGF-like" evidence="4">
    <location>
        <begin position="123"/>
        <end position="159"/>
    </location>
</feature>
<evidence type="ECO:0000256" key="2">
    <source>
        <dbReference type="PROSITE-ProRule" id="PRU00076"/>
    </source>
</evidence>
<dbReference type="GO" id="GO:0005509">
    <property type="term" value="F:calcium ion binding"/>
    <property type="evidence" value="ECO:0007669"/>
    <property type="project" value="InterPro"/>
</dbReference>
<organism evidence="5 6">
    <name type="scientific">Plectus sambesii</name>
    <dbReference type="NCBI Taxonomy" id="2011161"/>
    <lineage>
        <taxon>Eukaryota</taxon>
        <taxon>Metazoa</taxon>
        <taxon>Ecdysozoa</taxon>
        <taxon>Nematoda</taxon>
        <taxon>Chromadorea</taxon>
        <taxon>Plectida</taxon>
        <taxon>Plectina</taxon>
        <taxon>Plectoidea</taxon>
        <taxon>Plectidae</taxon>
        <taxon>Plectus</taxon>
    </lineage>
</organism>
<evidence type="ECO:0000259" key="4">
    <source>
        <dbReference type="PROSITE" id="PS50026"/>
    </source>
</evidence>
<dbReference type="PROSITE" id="PS50026">
    <property type="entry name" value="EGF_3"/>
    <property type="match status" value="2"/>
</dbReference>
<dbReference type="Pfam" id="PF02210">
    <property type="entry name" value="Laminin_G_2"/>
    <property type="match status" value="1"/>
</dbReference>
<dbReference type="CDD" id="cd00110">
    <property type="entry name" value="LamG"/>
    <property type="match status" value="1"/>
</dbReference>
<accession>A0A914UME7</accession>
<feature type="disulfide bond" evidence="2">
    <location>
        <begin position="111"/>
        <end position="120"/>
    </location>
</feature>
<dbReference type="InterPro" id="IPR013320">
    <property type="entry name" value="ConA-like_dom_sf"/>
</dbReference>
<dbReference type="InterPro" id="IPR001881">
    <property type="entry name" value="EGF-like_Ca-bd_dom"/>
</dbReference>
<evidence type="ECO:0000313" key="6">
    <source>
        <dbReference type="WBParaSite" id="PSAMB.scaffold10846size3791.g33663.t1"/>
    </source>
</evidence>
<dbReference type="Pfam" id="PF00008">
    <property type="entry name" value="EGF"/>
    <property type="match status" value="2"/>
</dbReference>
<dbReference type="SUPFAM" id="SSF49899">
    <property type="entry name" value="Concanavalin A-like lectins/glucanases"/>
    <property type="match status" value="2"/>
</dbReference>
<dbReference type="GO" id="GO:0016020">
    <property type="term" value="C:membrane"/>
    <property type="evidence" value="ECO:0007669"/>
    <property type="project" value="UniProtKB-SubCell"/>
</dbReference>
<protein>
    <submittedName>
        <fullName evidence="6">Uncharacterized protein</fullName>
    </submittedName>
</protein>
<dbReference type="PANTHER" id="PTHR15036">
    <property type="entry name" value="PIKACHURIN-LIKE PROTEIN"/>
    <property type="match status" value="1"/>
</dbReference>
<keyword evidence="2" id="KW-0245">EGF-like domain</keyword>
<dbReference type="AlphaFoldDB" id="A0A914UME7"/>
<dbReference type="WBParaSite" id="PSAMB.scaffold10846size3791.g33663.t1">
    <property type="protein sequence ID" value="PSAMB.scaffold10846size3791.g33663.t1"/>
    <property type="gene ID" value="PSAMB.scaffold10846size3791.g33663"/>
</dbReference>
<name>A0A914UME7_9BILA</name>
<dbReference type="InterPro" id="IPR050372">
    <property type="entry name" value="Neurexin-related_CASP"/>
</dbReference>
<evidence type="ECO:0000256" key="1">
    <source>
        <dbReference type="ARBA" id="ARBA00023157"/>
    </source>
</evidence>
<sequence length="338" mass="35585">MTVDGVAAIESTRPQRGANQHLNLMGALYLGGTVAQMAQSVHKAAQAVGNYSGCIRSLQINEKAYDLRIASRDSKLGINIGQCGADPCSNAPCMNNGRCSAGLDKPFKCNCASGYEGVLCERLVDVCATNPCLFGGMCTQTGGSFVCACPSGRIGKTCEKDLLNNDEEAAMTALFEGDGCVRLAPFRADVDVTFNADVWLKPSSPNGIVFYWGHSDPAGRYVNGDFVALVLVNFVPHFFWNVGSGVSSVSASSPLDENTWSSVKFGRHLRNGSVGINDGPVARSLSPPNRSHLNLGSFSAYLGGVPNFAALPAIAKFNNSFSGGIQQLTINGAAVNIK</sequence>
<keyword evidence="1 2" id="KW-1015">Disulfide bond</keyword>
<evidence type="ECO:0000313" key="5">
    <source>
        <dbReference type="Proteomes" id="UP000887566"/>
    </source>
</evidence>